<name>A0AC60PM05_IXOPE</name>
<sequence length="589" mass="66825">MQPLVVITSSCNLCRFYHTIYSALERYAQDMFATLAVAALLVLQAAADPREAPKCQYAWASLGTSGSDLHIHDGKPGQGAVAWGAFQNDANFSGWTFLEVESNGSYADDAQAYAAGVVEAYLTHDLMEKQFLNMYSRYCNGQPEYCERLFTFLQENLEYSNSQERLHESTDPYWHMVHLQMKQLAGLSDHFENKTLNVSNEYLNGTRALLFNVEGDLIDLEGVLGRVHDENSIDQTPACSALIKVVADNDDILFAHDTWFVYRSMLRIEKKYMFPWHFTSKSSKTIPGHTISMSSYPGKLVSLDDFYLASSGLAITETSIPNNNDSLWNLVKPDRAPLTWVRGMVATRLAVSGFQWVDYFGKLNSGTYNNQWMVLDYKIFTPGSAIGKNTLWILEQMPNITRAKDVSEFLQNQKYWASYNVAFFPAIFNISGQPDMVKKYGNYYSHDMCPRAQIFRREQSKVEDVDTMSGLMRYNNYTHDPASRCNCTPPYNPAYAIAARCDLFDPKGSYDVPRMTRISGGAVDMKLTNYAMFKSLEFIAINGPPFHPDGSVLPPFQWSTSGFHDLHDGHPDKWMFGPTYHRWNSCPNL</sequence>
<organism evidence="1 2">
    <name type="scientific">Ixodes persulcatus</name>
    <name type="common">Taiga tick</name>
    <dbReference type="NCBI Taxonomy" id="34615"/>
    <lineage>
        <taxon>Eukaryota</taxon>
        <taxon>Metazoa</taxon>
        <taxon>Ecdysozoa</taxon>
        <taxon>Arthropoda</taxon>
        <taxon>Chelicerata</taxon>
        <taxon>Arachnida</taxon>
        <taxon>Acari</taxon>
        <taxon>Parasitiformes</taxon>
        <taxon>Ixodida</taxon>
        <taxon>Ixodoidea</taxon>
        <taxon>Ixodidae</taxon>
        <taxon>Ixodinae</taxon>
        <taxon>Ixodes</taxon>
    </lineage>
</organism>
<protein>
    <submittedName>
        <fullName evidence="1">Uncharacterized protein</fullName>
    </submittedName>
</protein>
<proteinExistence type="predicted"/>
<gene>
    <name evidence="1" type="ORF">HPB47_002750</name>
</gene>
<keyword evidence="2" id="KW-1185">Reference proteome</keyword>
<accession>A0AC60PM05</accession>
<evidence type="ECO:0000313" key="1">
    <source>
        <dbReference type="EMBL" id="KAG0421350.1"/>
    </source>
</evidence>
<reference evidence="1 2" key="1">
    <citation type="journal article" date="2020" name="Cell">
        <title>Large-Scale Comparative Analyses of Tick Genomes Elucidate Their Genetic Diversity and Vector Capacities.</title>
        <authorList>
            <consortium name="Tick Genome and Microbiome Consortium (TIGMIC)"/>
            <person name="Jia N."/>
            <person name="Wang J."/>
            <person name="Shi W."/>
            <person name="Du L."/>
            <person name="Sun Y."/>
            <person name="Zhan W."/>
            <person name="Jiang J.F."/>
            <person name="Wang Q."/>
            <person name="Zhang B."/>
            <person name="Ji P."/>
            <person name="Bell-Sakyi L."/>
            <person name="Cui X.M."/>
            <person name="Yuan T.T."/>
            <person name="Jiang B.G."/>
            <person name="Yang W.F."/>
            <person name="Lam T.T."/>
            <person name="Chang Q.C."/>
            <person name="Ding S.J."/>
            <person name="Wang X.J."/>
            <person name="Zhu J.G."/>
            <person name="Ruan X.D."/>
            <person name="Zhao L."/>
            <person name="Wei J.T."/>
            <person name="Ye R.Z."/>
            <person name="Que T.C."/>
            <person name="Du C.H."/>
            <person name="Zhou Y.H."/>
            <person name="Cheng J.X."/>
            <person name="Dai P.F."/>
            <person name="Guo W.B."/>
            <person name="Han X.H."/>
            <person name="Huang E.J."/>
            <person name="Li L.F."/>
            <person name="Wei W."/>
            <person name="Gao Y.C."/>
            <person name="Liu J.Z."/>
            <person name="Shao H.Z."/>
            <person name="Wang X."/>
            <person name="Wang C.C."/>
            <person name="Yang T.C."/>
            <person name="Huo Q.B."/>
            <person name="Li W."/>
            <person name="Chen H.Y."/>
            <person name="Chen S.E."/>
            <person name="Zhou L.G."/>
            <person name="Ni X.B."/>
            <person name="Tian J.H."/>
            <person name="Sheng Y."/>
            <person name="Liu T."/>
            <person name="Pan Y.S."/>
            <person name="Xia L.Y."/>
            <person name="Li J."/>
            <person name="Zhao F."/>
            <person name="Cao W.C."/>
        </authorList>
    </citation>
    <scope>NUCLEOTIDE SEQUENCE [LARGE SCALE GENOMIC DNA]</scope>
    <source>
        <strain evidence="1">Iper-2018</strain>
    </source>
</reference>
<comment type="caution">
    <text evidence="1">The sequence shown here is derived from an EMBL/GenBank/DDBJ whole genome shotgun (WGS) entry which is preliminary data.</text>
</comment>
<dbReference type="Proteomes" id="UP000805193">
    <property type="component" value="Unassembled WGS sequence"/>
</dbReference>
<evidence type="ECO:0000313" key="2">
    <source>
        <dbReference type="Proteomes" id="UP000805193"/>
    </source>
</evidence>
<dbReference type="EMBL" id="JABSTQ010010378">
    <property type="protein sequence ID" value="KAG0421350.1"/>
    <property type="molecule type" value="Genomic_DNA"/>
</dbReference>